<evidence type="ECO:0000313" key="2">
    <source>
        <dbReference type="Proteomes" id="UP000094053"/>
    </source>
</evidence>
<dbReference type="EMBL" id="MIHA01000006">
    <property type="protein sequence ID" value="ODQ90588.1"/>
    <property type="molecule type" value="Genomic_DNA"/>
</dbReference>
<dbReference type="AlphaFoldDB" id="A0A1E3RL61"/>
<reference evidence="2" key="1">
    <citation type="submission" date="2016-09" db="EMBL/GenBank/DDBJ databases">
        <authorList>
            <person name="Greninger A.L."/>
            <person name="Jerome K.R."/>
            <person name="Mcnair B."/>
            <person name="Wallis C."/>
            <person name="Fang F."/>
        </authorList>
    </citation>
    <scope>NUCLEOTIDE SEQUENCE [LARGE SCALE GENOMIC DNA]</scope>
    <source>
        <strain evidence="2">M6</strain>
    </source>
</reference>
<comment type="caution">
    <text evidence="1">The sequence shown here is derived from an EMBL/GenBank/DDBJ whole genome shotgun (WGS) entry which is preliminary data.</text>
</comment>
<proteinExistence type="predicted"/>
<name>A0A1E3RL61_MYCFV</name>
<protein>
    <recommendedName>
        <fullName evidence="3">Lipoprotein LppJ</fullName>
    </recommendedName>
</protein>
<keyword evidence="2" id="KW-1185">Reference proteome</keyword>
<dbReference type="Proteomes" id="UP000094053">
    <property type="component" value="Unassembled WGS sequence"/>
</dbReference>
<evidence type="ECO:0008006" key="3">
    <source>
        <dbReference type="Google" id="ProtNLM"/>
    </source>
</evidence>
<gene>
    <name evidence="1" type="ORF">BHQ18_10775</name>
</gene>
<accession>A0A1E3RL61</accession>
<sequence>MCLLLGAALVALTGGGPRPGETMREDEAVAQVMSAARRIVAAGELRDVGGGYAFMPCDSSDGPPYQVTMHLTFAVPEDDRRLDTVVDRLVADGWVPGADDSKLSDDGVIALLDRPDATTGFATAKLYGECRVGGDHRRDDPAWTEVDF</sequence>
<evidence type="ECO:0000313" key="1">
    <source>
        <dbReference type="EMBL" id="ODQ90588.1"/>
    </source>
</evidence>
<organism evidence="1 2">
    <name type="scientific">Mycolicibacterium flavescens</name>
    <name type="common">Mycobacterium flavescens</name>
    <dbReference type="NCBI Taxonomy" id="1776"/>
    <lineage>
        <taxon>Bacteria</taxon>
        <taxon>Bacillati</taxon>
        <taxon>Actinomycetota</taxon>
        <taxon>Actinomycetes</taxon>
        <taxon>Mycobacteriales</taxon>
        <taxon>Mycobacteriaceae</taxon>
        <taxon>Mycolicibacterium</taxon>
    </lineage>
</organism>